<organism evidence="2 3">
    <name type="scientific">Salmonella enterica I</name>
    <dbReference type="NCBI Taxonomy" id="59201"/>
    <lineage>
        <taxon>Bacteria</taxon>
        <taxon>Pseudomonadati</taxon>
        <taxon>Pseudomonadota</taxon>
        <taxon>Gammaproteobacteria</taxon>
        <taxon>Enterobacterales</taxon>
        <taxon>Enterobacteriaceae</taxon>
        <taxon>Salmonella</taxon>
    </lineage>
</organism>
<accession>A0A379WJK8</accession>
<dbReference type="AlphaFoldDB" id="A0A379WJK8"/>
<dbReference type="InterPro" id="IPR001761">
    <property type="entry name" value="Peripla_BP/Lac1_sug-bd_dom"/>
</dbReference>
<evidence type="ECO:0000259" key="1">
    <source>
        <dbReference type="Pfam" id="PF00532"/>
    </source>
</evidence>
<proteinExistence type="predicted"/>
<dbReference type="Pfam" id="PF00532">
    <property type="entry name" value="Peripla_BP_1"/>
    <property type="match status" value="1"/>
</dbReference>
<sequence>MRALISFFFLIIIVSNVETALAETGLLHWTRADRAIPWRQTSVNASKPWKLCALYPSLKDSYWLSVNYGMQKAAKLYGVDLKVLEANGYRQLATQQQQMMQCREWGADAILLGSSTDRFPELERYAGNVPVIELVNMIHDASVATRVGLPWFQMGICRTFPGAVEQRKSP</sequence>
<reference evidence="2 3" key="1">
    <citation type="submission" date="2018-06" db="EMBL/GenBank/DDBJ databases">
        <authorList>
            <consortium name="Pathogen Informatics"/>
            <person name="Doyle S."/>
        </authorList>
    </citation>
    <scope>NUCLEOTIDE SEQUENCE [LARGE SCALE GENOMIC DNA]</scope>
    <source>
        <strain evidence="2 3">NCTC8261</strain>
    </source>
</reference>
<dbReference type="EMBL" id="UGXT01000002">
    <property type="protein sequence ID" value="SUH33861.1"/>
    <property type="molecule type" value="Genomic_DNA"/>
</dbReference>
<evidence type="ECO:0000313" key="3">
    <source>
        <dbReference type="Proteomes" id="UP000254712"/>
    </source>
</evidence>
<gene>
    <name evidence="2" type="primary">torT_1</name>
    <name evidence="2" type="ORF">NCTC8261_00027</name>
</gene>
<protein>
    <submittedName>
        <fullName evidence="2">Solute binding receptor protein</fullName>
    </submittedName>
</protein>
<feature type="domain" description="Periplasmic binding protein/LacI sugar binding" evidence="1">
    <location>
        <begin position="49"/>
        <end position="154"/>
    </location>
</feature>
<evidence type="ECO:0000313" key="2">
    <source>
        <dbReference type="EMBL" id="SUH33861.1"/>
    </source>
</evidence>
<keyword evidence="2" id="KW-0675">Receptor</keyword>
<dbReference type="Gene3D" id="3.40.50.2300">
    <property type="match status" value="1"/>
</dbReference>
<dbReference type="SUPFAM" id="SSF53822">
    <property type="entry name" value="Periplasmic binding protein-like I"/>
    <property type="match status" value="1"/>
</dbReference>
<dbReference type="NCBIfam" id="NF008185">
    <property type="entry name" value="PRK10936.1"/>
    <property type="match status" value="1"/>
</dbReference>
<dbReference type="InterPro" id="IPR028082">
    <property type="entry name" value="Peripla_BP_I"/>
</dbReference>
<dbReference type="Proteomes" id="UP000254712">
    <property type="component" value="Unassembled WGS sequence"/>
</dbReference>
<name>A0A379WJK8_SALET</name>